<dbReference type="Proteomes" id="UP000568109">
    <property type="component" value="Unassembled WGS sequence"/>
</dbReference>
<comment type="caution">
    <text evidence="1">The sequence shown here is derived from an EMBL/GenBank/DDBJ whole genome shotgun (WGS) entry which is preliminary data.</text>
</comment>
<name>A0A851HC74_9MOLU</name>
<dbReference type="EMBL" id="JABUOH010000030">
    <property type="protein sequence ID" value="NWN45675.1"/>
    <property type="molecule type" value="Genomic_DNA"/>
</dbReference>
<accession>A0A851HC74</accession>
<keyword evidence="2" id="KW-1185">Reference proteome</keyword>
<organism evidence="1 2">
    <name type="scientific">Candidatus Phytoplasma pruni</name>
    <dbReference type="NCBI Taxonomy" id="479893"/>
    <lineage>
        <taxon>Bacteria</taxon>
        <taxon>Bacillati</taxon>
        <taxon>Mycoplasmatota</taxon>
        <taxon>Mollicutes</taxon>
        <taxon>Acholeplasmatales</taxon>
        <taxon>Acholeplasmataceae</taxon>
        <taxon>Candidatus Phytoplasma</taxon>
        <taxon>16SrIII (X-disease group)</taxon>
    </lineage>
</organism>
<dbReference type="RefSeq" id="WP_178734076.1">
    <property type="nucleotide sequence ID" value="NZ_JABUOH010000030.1"/>
</dbReference>
<protein>
    <submittedName>
        <fullName evidence="1">Uncharacterized protein</fullName>
    </submittedName>
</protein>
<dbReference type="AlphaFoldDB" id="A0A851HC74"/>
<proteinExistence type="predicted"/>
<evidence type="ECO:0000313" key="2">
    <source>
        <dbReference type="Proteomes" id="UP000568109"/>
    </source>
</evidence>
<reference evidence="1 2" key="1">
    <citation type="submission" date="2020-06" db="EMBL/GenBank/DDBJ databases">
        <title>Draft genome sequence of Candidatus Phytoplasma pruni (X-disease group, subgroup 16SrIII-B) strain ChTDIII from Argentina.</title>
        <authorList>
            <person name="Fernandez F.D."/>
            <person name="Zuebert C."/>
            <person name="Huettel B."/>
            <person name="Kube M."/>
            <person name="Conci L.R."/>
        </authorList>
    </citation>
    <scope>NUCLEOTIDE SEQUENCE [LARGE SCALE GENOMIC DNA]</scope>
    <source>
        <strain evidence="1 2">ChTDIII</strain>
    </source>
</reference>
<gene>
    <name evidence="1" type="ORF">HR065_01070</name>
</gene>
<evidence type="ECO:0000313" key="1">
    <source>
        <dbReference type="EMBL" id="NWN45675.1"/>
    </source>
</evidence>
<sequence>MPKQRMKNTIGKEYEDQKFTFEIRPEKFIKGGLFSFDIYEPSKLFNIIIELNNYKQFTWKEIMNDNSFHFHKLEAEKENKGLIEQNCEDMHKQTADQEVYQIKIIGEERLFFYYSKGICYPIAYDEFHLMYKNAKNKNKKTTIIQKIIREPIVKIKANLNFKYKDIFELIDPGHYNEYETYSKFKPRIKEYFEEAKQIIENSQAKMEQLNKKKKN</sequence>